<dbReference type="OrthoDB" id="2351415at2"/>
<reference evidence="3 4" key="1">
    <citation type="submission" date="2017-10" db="EMBL/GenBank/DDBJ databases">
        <title>Bacillus sp. nov., a halophilic bacterium isolated from a Yangshapao Lake.</title>
        <authorList>
            <person name="Wang H."/>
        </authorList>
    </citation>
    <scope>NUCLEOTIDE SEQUENCE [LARGE SCALE GENOMIC DNA]</scope>
    <source>
        <strain evidence="3 4">YSP-3</strain>
    </source>
</reference>
<organism evidence="3 4">
    <name type="scientific">Alteribacter lacisalsi</name>
    <dbReference type="NCBI Taxonomy" id="2045244"/>
    <lineage>
        <taxon>Bacteria</taxon>
        <taxon>Bacillati</taxon>
        <taxon>Bacillota</taxon>
        <taxon>Bacilli</taxon>
        <taxon>Bacillales</taxon>
        <taxon>Bacillaceae</taxon>
        <taxon>Alteribacter</taxon>
    </lineage>
</organism>
<dbReference type="EMBL" id="PDOF01000004">
    <property type="protein sequence ID" value="PYZ95578.1"/>
    <property type="molecule type" value="Genomic_DNA"/>
</dbReference>
<dbReference type="Pfam" id="PF09922">
    <property type="entry name" value="LiaF-like_C"/>
    <property type="match status" value="1"/>
</dbReference>
<dbReference type="InterPro" id="IPR047793">
    <property type="entry name" value="LiaF_C"/>
</dbReference>
<keyword evidence="1" id="KW-1133">Transmembrane helix</keyword>
<accession>A0A2W0HPS4</accession>
<evidence type="ECO:0000259" key="2">
    <source>
        <dbReference type="Pfam" id="PF09922"/>
    </source>
</evidence>
<dbReference type="RefSeq" id="WP_110521702.1">
    <property type="nucleotide sequence ID" value="NZ_PDOF01000004.1"/>
</dbReference>
<comment type="caution">
    <text evidence="3">The sequence shown here is derived from an EMBL/GenBank/DDBJ whole genome shotgun (WGS) entry which is preliminary data.</text>
</comment>
<keyword evidence="4" id="KW-1185">Reference proteome</keyword>
<feature type="domain" description="Cell wall-active antibiotics response LiaF-like C-terminal" evidence="2">
    <location>
        <begin position="128"/>
        <end position="238"/>
    </location>
</feature>
<evidence type="ECO:0000313" key="4">
    <source>
        <dbReference type="Proteomes" id="UP000248066"/>
    </source>
</evidence>
<name>A0A2W0HPS4_9BACI</name>
<evidence type="ECO:0000313" key="3">
    <source>
        <dbReference type="EMBL" id="PYZ95578.1"/>
    </source>
</evidence>
<evidence type="ECO:0000256" key="1">
    <source>
        <dbReference type="SAM" id="Phobius"/>
    </source>
</evidence>
<dbReference type="NCBIfam" id="NF040535">
    <property type="entry name" value="LiaF_C_term"/>
    <property type="match status" value="1"/>
</dbReference>
<feature type="transmembrane region" description="Helical" evidence="1">
    <location>
        <begin position="12"/>
        <end position="45"/>
    </location>
</feature>
<keyword evidence="1" id="KW-0812">Transmembrane</keyword>
<dbReference type="AlphaFoldDB" id="A0A2W0HPS4"/>
<dbReference type="Proteomes" id="UP000248066">
    <property type="component" value="Unassembled WGS sequence"/>
</dbReference>
<gene>
    <name evidence="3" type="ORF">CR205_18800</name>
</gene>
<dbReference type="InterPro" id="IPR016975">
    <property type="entry name" value="Cell_wall_LiaF"/>
</dbReference>
<dbReference type="InterPro" id="IPR024425">
    <property type="entry name" value="LiaF-like_C"/>
</dbReference>
<dbReference type="GO" id="GO:0016020">
    <property type="term" value="C:membrane"/>
    <property type="evidence" value="ECO:0007669"/>
    <property type="project" value="InterPro"/>
</dbReference>
<feature type="transmembrane region" description="Helical" evidence="1">
    <location>
        <begin position="57"/>
        <end position="89"/>
    </location>
</feature>
<keyword evidence="1" id="KW-0472">Membrane</keyword>
<protein>
    <recommendedName>
        <fullName evidence="2">Cell wall-active antibiotics response LiaF-like C-terminal domain-containing protein</fullName>
    </recommendedName>
</protein>
<dbReference type="PIRSF" id="PIRSF031509">
    <property type="entry name" value="Cell_wall_LiaF/YvqF"/>
    <property type="match status" value="1"/>
</dbReference>
<sequence length="241" mass="27781">MFNQISTRMFNWIFLIGLVLLLGEALFFGPGFLFSLVLQVFMIFLGRRWYHRLIGKLLFWVGLVMFILTVLNLMAVRFIIIAMAALLLYRFYQSRMEPETITPESAGETKRQGDFLHVRPLMKNRLTGMEKTNESPYSWRDVNILGGVGDRIVDLGNTVVPEDGVIMIRHGIGNLTIHVPYEVEVAVHHTALFGGLTVFDQRSDRRFNQQVFYETSGFQTEKPRIRIVTSVWSGECEVKRT</sequence>
<proteinExistence type="predicted"/>